<dbReference type="EC" id="3.4.24.-" evidence="13"/>
<dbReference type="PROSITE" id="PS51864">
    <property type="entry name" value="ASTACIN"/>
    <property type="match status" value="1"/>
</dbReference>
<keyword evidence="4" id="KW-0732">Signal</keyword>
<feature type="binding site" evidence="12">
    <location>
        <position position="205"/>
    </location>
    <ligand>
        <name>Zn(2+)</name>
        <dbReference type="ChEBI" id="CHEBI:29105"/>
        <note>catalytic</note>
    </ligand>
</feature>
<evidence type="ECO:0000313" key="17">
    <source>
        <dbReference type="Proteomes" id="UP001497623"/>
    </source>
</evidence>
<organism evidence="16 17">
    <name type="scientific">Meganyctiphanes norvegica</name>
    <name type="common">Northern krill</name>
    <name type="synonym">Thysanopoda norvegica</name>
    <dbReference type="NCBI Taxonomy" id="48144"/>
    <lineage>
        <taxon>Eukaryota</taxon>
        <taxon>Metazoa</taxon>
        <taxon>Ecdysozoa</taxon>
        <taxon>Arthropoda</taxon>
        <taxon>Crustacea</taxon>
        <taxon>Multicrustacea</taxon>
        <taxon>Malacostraca</taxon>
        <taxon>Eumalacostraca</taxon>
        <taxon>Eucarida</taxon>
        <taxon>Euphausiacea</taxon>
        <taxon>Euphausiidae</taxon>
        <taxon>Meganyctiphanes</taxon>
    </lineage>
</organism>
<dbReference type="InterPro" id="IPR006026">
    <property type="entry name" value="Peptidase_Metallo"/>
</dbReference>
<dbReference type="PROSITE" id="PS51670">
    <property type="entry name" value="SHKT"/>
    <property type="match status" value="1"/>
</dbReference>
<evidence type="ECO:0000256" key="2">
    <source>
        <dbReference type="ARBA" id="ARBA00022670"/>
    </source>
</evidence>
<evidence type="ECO:0000256" key="13">
    <source>
        <dbReference type="RuleBase" id="RU361183"/>
    </source>
</evidence>
<keyword evidence="6 12" id="KW-0862">Zinc</keyword>
<dbReference type="GO" id="GO:0006508">
    <property type="term" value="P:proteolysis"/>
    <property type="evidence" value="ECO:0007669"/>
    <property type="project" value="UniProtKB-KW"/>
</dbReference>
<accession>A0AAV2QNE0</accession>
<keyword evidence="9" id="KW-1015">Disulfide bond</keyword>
<keyword evidence="2 12" id="KW-0645">Protease</keyword>
<keyword evidence="5 12" id="KW-0378">Hydrolase</keyword>
<keyword evidence="17" id="KW-1185">Reference proteome</keyword>
<proteinExistence type="predicted"/>
<dbReference type="GO" id="GO:0004222">
    <property type="term" value="F:metalloendopeptidase activity"/>
    <property type="evidence" value="ECO:0007669"/>
    <property type="project" value="UniProtKB-UniRule"/>
</dbReference>
<dbReference type="Gene3D" id="3.40.390.10">
    <property type="entry name" value="Collagenase (Catalytic Domain)"/>
    <property type="match status" value="1"/>
</dbReference>
<dbReference type="SMART" id="SM00235">
    <property type="entry name" value="ZnMc"/>
    <property type="match status" value="1"/>
</dbReference>
<evidence type="ECO:0000256" key="4">
    <source>
        <dbReference type="ARBA" id="ARBA00022729"/>
    </source>
</evidence>
<reference evidence="16 17" key="1">
    <citation type="submission" date="2024-05" db="EMBL/GenBank/DDBJ databases">
        <authorList>
            <person name="Wallberg A."/>
        </authorList>
    </citation>
    <scope>NUCLEOTIDE SEQUENCE [LARGE SCALE GENOMIC DNA]</scope>
</reference>
<evidence type="ECO:0000256" key="10">
    <source>
        <dbReference type="ARBA" id="ARBA00023180"/>
    </source>
</evidence>
<feature type="active site" evidence="12">
    <location>
        <position position="206"/>
    </location>
</feature>
<dbReference type="Proteomes" id="UP001497623">
    <property type="component" value="Unassembled WGS sequence"/>
</dbReference>
<keyword evidence="10" id="KW-0325">Glycoprotein</keyword>
<dbReference type="PANTHER" id="PTHR10127:SF780">
    <property type="entry name" value="METALLOENDOPEPTIDASE"/>
    <property type="match status" value="1"/>
</dbReference>
<evidence type="ECO:0000256" key="5">
    <source>
        <dbReference type="ARBA" id="ARBA00022801"/>
    </source>
</evidence>
<feature type="binding site" evidence="12">
    <location>
        <position position="215"/>
    </location>
    <ligand>
        <name>Zn(2+)</name>
        <dbReference type="ChEBI" id="CHEBI:29105"/>
        <note>catalytic</note>
    </ligand>
</feature>
<evidence type="ECO:0000256" key="1">
    <source>
        <dbReference type="ARBA" id="ARBA00002657"/>
    </source>
</evidence>
<protein>
    <recommendedName>
        <fullName evidence="13">Metalloendopeptidase</fullName>
        <ecNumber evidence="13">3.4.24.-</ecNumber>
    </recommendedName>
</protein>
<dbReference type="Pfam" id="PF01549">
    <property type="entry name" value="ShK"/>
    <property type="match status" value="1"/>
</dbReference>
<dbReference type="SUPFAM" id="SSF55486">
    <property type="entry name" value="Metalloproteases ('zincins'), catalytic domain"/>
    <property type="match status" value="1"/>
</dbReference>
<evidence type="ECO:0000313" key="16">
    <source>
        <dbReference type="EMBL" id="CAL4094759.1"/>
    </source>
</evidence>
<keyword evidence="8" id="KW-0865">Zymogen</keyword>
<dbReference type="PANTHER" id="PTHR10127">
    <property type="entry name" value="DISCOIDIN, CUB, EGF, LAMININ , AND ZINC METALLOPROTEASE DOMAIN CONTAINING"/>
    <property type="match status" value="1"/>
</dbReference>
<dbReference type="FunFam" id="3.40.390.10:FF:000015">
    <property type="entry name" value="Meprin A subunit"/>
    <property type="match status" value="1"/>
</dbReference>
<evidence type="ECO:0000256" key="3">
    <source>
        <dbReference type="ARBA" id="ARBA00022723"/>
    </source>
</evidence>
<dbReference type="InterPro" id="IPR001506">
    <property type="entry name" value="Peptidase_M12A"/>
</dbReference>
<evidence type="ECO:0000256" key="7">
    <source>
        <dbReference type="ARBA" id="ARBA00023049"/>
    </source>
</evidence>
<comment type="function">
    <text evidence="1">Metalloprotease.</text>
</comment>
<feature type="domain" description="Peptidase M12A" evidence="15">
    <location>
        <begin position="115"/>
        <end position="309"/>
    </location>
</feature>
<evidence type="ECO:0000256" key="9">
    <source>
        <dbReference type="ARBA" id="ARBA00023157"/>
    </source>
</evidence>
<dbReference type="EMBL" id="CAXKWB010009439">
    <property type="protein sequence ID" value="CAL4094759.1"/>
    <property type="molecule type" value="Genomic_DNA"/>
</dbReference>
<dbReference type="InterPro" id="IPR024079">
    <property type="entry name" value="MetalloPept_cat_dom_sf"/>
</dbReference>
<dbReference type="InterPro" id="IPR003582">
    <property type="entry name" value="ShKT_dom"/>
</dbReference>
<dbReference type="CDD" id="cd04280">
    <property type="entry name" value="ZnMc_astacin_like"/>
    <property type="match status" value="1"/>
</dbReference>
<name>A0AAV2QNE0_MEGNR</name>
<feature type="binding site" evidence="12">
    <location>
        <position position="209"/>
    </location>
    <ligand>
        <name>Zn(2+)</name>
        <dbReference type="ChEBI" id="CHEBI:29105"/>
        <note>catalytic</note>
    </ligand>
</feature>
<dbReference type="PRINTS" id="PR00480">
    <property type="entry name" value="ASTACIN"/>
</dbReference>
<keyword evidence="7 12" id="KW-0482">Metalloprotease</keyword>
<evidence type="ECO:0000256" key="6">
    <source>
        <dbReference type="ARBA" id="ARBA00022833"/>
    </source>
</evidence>
<comment type="caution">
    <text evidence="16">The sequence shown here is derived from an EMBL/GenBank/DDBJ whole genome shotgun (WGS) entry which is preliminary data.</text>
</comment>
<comment type="caution">
    <text evidence="11">Lacks conserved residue(s) required for the propagation of feature annotation.</text>
</comment>
<feature type="domain" description="ShKT" evidence="14">
    <location>
        <begin position="321"/>
        <end position="358"/>
    </location>
</feature>
<sequence>MVDGALDLFIVKMFVCKVVPIILAALLTVVKTNEEDIPNVTIGEPNDPSSDVVGQPISEAELEAALADESLTTNQLEDSSPITQQGSFFQGDIQIQTKDQLIEIMQKHETDGQSSAISNPRMKWAKAQVPYFLSSSFSRGERAVIARAMAEYRQQTCIRFIPRTTHRDYIHILKGEGCSSMVGSVGGAQTVSLGRGCVHYGIVLHELMHALGFWHEQSRFDRDDHVNINWSNVITNMEYNFKKKTRSVSQDLGLAYDYASVMHYDQYAFARNQKVLTITPKKRGAQIYGTDRGFSELDKKSLNLLYECSGTTQPKPTKSGCVDKGQRCAARAKLGQCRSNTQLTIWMHNNCKKSCNKC</sequence>
<evidence type="ECO:0000256" key="8">
    <source>
        <dbReference type="ARBA" id="ARBA00023145"/>
    </source>
</evidence>
<dbReference type="AlphaFoldDB" id="A0AAV2QNE0"/>
<keyword evidence="3 12" id="KW-0479">Metal-binding</keyword>
<gene>
    <name evidence="16" type="ORF">MNOR_LOCUS15230</name>
</gene>
<evidence type="ECO:0000259" key="15">
    <source>
        <dbReference type="PROSITE" id="PS51864"/>
    </source>
</evidence>
<evidence type="ECO:0000259" key="14">
    <source>
        <dbReference type="PROSITE" id="PS51670"/>
    </source>
</evidence>
<dbReference type="InterPro" id="IPR034035">
    <property type="entry name" value="Astacin-like_dom"/>
</dbReference>
<evidence type="ECO:0000256" key="12">
    <source>
        <dbReference type="PROSITE-ProRule" id="PRU01211"/>
    </source>
</evidence>
<dbReference type="GO" id="GO:0008270">
    <property type="term" value="F:zinc ion binding"/>
    <property type="evidence" value="ECO:0007669"/>
    <property type="project" value="UniProtKB-UniRule"/>
</dbReference>
<dbReference type="Pfam" id="PF01400">
    <property type="entry name" value="Astacin"/>
    <property type="match status" value="1"/>
</dbReference>
<evidence type="ECO:0000256" key="11">
    <source>
        <dbReference type="PROSITE-ProRule" id="PRU01005"/>
    </source>
</evidence>
<comment type="cofactor">
    <cofactor evidence="12 13">
        <name>Zn(2+)</name>
        <dbReference type="ChEBI" id="CHEBI:29105"/>
    </cofactor>
    <text evidence="12 13">Binds 1 zinc ion per subunit.</text>
</comment>